<dbReference type="RefSeq" id="WP_355715499.1">
    <property type="nucleotide sequence ID" value="NZ_JBEXNP010000003.1"/>
</dbReference>
<sequence length="188" mass="20432">MRLRAALEAVPPEGLGAAARSYLRTAPLLTRTEAPAQLPAALLETAFVEDGLPEYAAAVHRLGIDLPWQTLRSLPVPGIHAVTIGSIRRPAMKRRSPSRHSQSLRAHLTCTRSVRVVGQHCSSTASSSGRPTSPKMAGELEVGMLSHHVVPHVHHRSGSLPYDRNVVAGYFKSLPGKPYLTRHRRLNA</sequence>
<comment type="caution">
    <text evidence="1">The sequence shown here is derived from an EMBL/GenBank/DDBJ whole genome shotgun (WGS) entry which is preliminary data.</text>
</comment>
<gene>
    <name evidence="1" type="ORF">ACFYWW_25100</name>
</gene>
<reference evidence="1 2" key="1">
    <citation type="submission" date="2024-10" db="EMBL/GenBank/DDBJ databases">
        <title>The Natural Products Discovery Center: Release of the First 8490 Sequenced Strains for Exploring Actinobacteria Biosynthetic Diversity.</title>
        <authorList>
            <person name="Kalkreuter E."/>
            <person name="Kautsar S.A."/>
            <person name="Yang D."/>
            <person name="Bader C.D."/>
            <person name="Teijaro C.N."/>
            <person name="Fluegel L."/>
            <person name="Davis C.M."/>
            <person name="Simpson J.R."/>
            <person name="Lauterbach L."/>
            <person name="Steele A.D."/>
            <person name="Gui C."/>
            <person name="Meng S."/>
            <person name="Li G."/>
            <person name="Viehrig K."/>
            <person name="Ye F."/>
            <person name="Su P."/>
            <person name="Kiefer A.F."/>
            <person name="Nichols A."/>
            <person name="Cepeda A.J."/>
            <person name="Yan W."/>
            <person name="Fan B."/>
            <person name="Jiang Y."/>
            <person name="Adhikari A."/>
            <person name="Zheng C.-J."/>
            <person name="Schuster L."/>
            <person name="Cowan T.M."/>
            <person name="Smanski M.J."/>
            <person name="Chevrette M.G."/>
            <person name="De Carvalho L.P.S."/>
            <person name="Shen B."/>
        </authorList>
    </citation>
    <scope>NUCLEOTIDE SEQUENCE [LARGE SCALE GENOMIC DNA]</scope>
    <source>
        <strain evidence="1 2">NPDC003029</strain>
    </source>
</reference>
<evidence type="ECO:0000313" key="2">
    <source>
        <dbReference type="Proteomes" id="UP001601976"/>
    </source>
</evidence>
<dbReference type="Proteomes" id="UP001601976">
    <property type="component" value="Unassembled WGS sequence"/>
</dbReference>
<name>A0ABW6RK83_9ACTN</name>
<accession>A0ABW6RK83</accession>
<evidence type="ECO:0000313" key="1">
    <source>
        <dbReference type="EMBL" id="MFF3341968.1"/>
    </source>
</evidence>
<organism evidence="1 2">
    <name type="scientific">Streptomyces flavidovirens</name>
    <dbReference type="NCBI Taxonomy" id="67298"/>
    <lineage>
        <taxon>Bacteria</taxon>
        <taxon>Bacillati</taxon>
        <taxon>Actinomycetota</taxon>
        <taxon>Actinomycetes</taxon>
        <taxon>Kitasatosporales</taxon>
        <taxon>Streptomycetaceae</taxon>
        <taxon>Streptomyces</taxon>
    </lineage>
</organism>
<proteinExistence type="predicted"/>
<protein>
    <submittedName>
        <fullName evidence="1">Uncharacterized protein</fullName>
    </submittedName>
</protein>
<keyword evidence="2" id="KW-1185">Reference proteome</keyword>
<dbReference type="EMBL" id="JBIAPK010000008">
    <property type="protein sequence ID" value="MFF3341968.1"/>
    <property type="molecule type" value="Genomic_DNA"/>
</dbReference>